<reference evidence="2 3" key="1">
    <citation type="journal article" date="2012" name="Genome Biol.">
        <title>Genome and low-iron response of an oceanic diatom adapted to chronic iron limitation.</title>
        <authorList>
            <person name="Lommer M."/>
            <person name="Specht M."/>
            <person name="Roy A.S."/>
            <person name="Kraemer L."/>
            <person name="Andreson R."/>
            <person name="Gutowska M.A."/>
            <person name="Wolf J."/>
            <person name="Bergner S.V."/>
            <person name="Schilhabel M.B."/>
            <person name="Klostermeier U.C."/>
            <person name="Beiko R.G."/>
            <person name="Rosenstiel P."/>
            <person name="Hippler M."/>
            <person name="Laroche J."/>
        </authorList>
    </citation>
    <scope>NUCLEOTIDE SEQUENCE [LARGE SCALE GENOMIC DNA]</scope>
    <source>
        <strain evidence="2 3">CCMP1005</strain>
    </source>
</reference>
<keyword evidence="3" id="KW-1185">Reference proteome</keyword>
<evidence type="ECO:0000256" key="1">
    <source>
        <dbReference type="SAM" id="MobiDB-lite"/>
    </source>
</evidence>
<protein>
    <submittedName>
        <fullName evidence="2">Uncharacterized protein</fullName>
    </submittedName>
</protein>
<dbReference type="AlphaFoldDB" id="K0T949"/>
<evidence type="ECO:0000313" key="3">
    <source>
        <dbReference type="Proteomes" id="UP000266841"/>
    </source>
</evidence>
<feature type="region of interest" description="Disordered" evidence="1">
    <location>
        <begin position="1"/>
        <end position="80"/>
    </location>
</feature>
<feature type="region of interest" description="Disordered" evidence="1">
    <location>
        <begin position="92"/>
        <end position="119"/>
    </location>
</feature>
<comment type="caution">
    <text evidence="2">The sequence shown here is derived from an EMBL/GenBank/DDBJ whole genome shotgun (WGS) entry which is preliminary data.</text>
</comment>
<organism evidence="2 3">
    <name type="scientific">Thalassiosira oceanica</name>
    <name type="common">Marine diatom</name>
    <dbReference type="NCBI Taxonomy" id="159749"/>
    <lineage>
        <taxon>Eukaryota</taxon>
        <taxon>Sar</taxon>
        <taxon>Stramenopiles</taxon>
        <taxon>Ochrophyta</taxon>
        <taxon>Bacillariophyta</taxon>
        <taxon>Coscinodiscophyceae</taxon>
        <taxon>Thalassiosirophycidae</taxon>
        <taxon>Thalassiosirales</taxon>
        <taxon>Thalassiosiraceae</taxon>
        <taxon>Thalassiosira</taxon>
    </lineage>
</organism>
<name>K0T949_THAOC</name>
<feature type="compositionally biased region" description="Basic residues" evidence="1">
    <location>
        <begin position="8"/>
        <end position="17"/>
    </location>
</feature>
<dbReference type="Proteomes" id="UP000266841">
    <property type="component" value="Unassembled WGS sequence"/>
</dbReference>
<evidence type="ECO:0000313" key="2">
    <source>
        <dbReference type="EMBL" id="EJK75203.1"/>
    </source>
</evidence>
<sequence>MDWGPPRRLPRPGRRRGGGTINEEDAAPPPSPGGAGRGVSRHAARVPDGEGGGGPAGALDPDGTSDDGAPASVSRKCFKDELPPGMAVVLGEWGRGGTNESPEAVFRASKSASRPSPARPVSIYWPVMSIACAADARKYASFG</sequence>
<feature type="non-terminal residue" evidence="2">
    <location>
        <position position="143"/>
    </location>
</feature>
<feature type="compositionally biased region" description="Low complexity" evidence="1">
    <location>
        <begin position="107"/>
        <end position="119"/>
    </location>
</feature>
<gene>
    <name evidence="2" type="ORF">THAOC_03081</name>
</gene>
<proteinExistence type="predicted"/>
<accession>K0T949</accession>
<dbReference type="EMBL" id="AGNL01003071">
    <property type="protein sequence ID" value="EJK75203.1"/>
    <property type="molecule type" value="Genomic_DNA"/>
</dbReference>